<comment type="caution">
    <text evidence="1">The sequence shown here is derived from an EMBL/GenBank/DDBJ whole genome shotgun (WGS) entry which is preliminary data.</text>
</comment>
<gene>
    <name evidence="1" type="ORF">N8T08_006392</name>
</gene>
<name>A0ACC3BEX2_9EURO</name>
<dbReference type="EMBL" id="JAOPJF010000004">
    <property type="protein sequence ID" value="KAK1149172.1"/>
    <property type="molecule type" value="Genomic_DNA"/>
</dbReference>
<proteinExistence type="predicted"/>
<keyword evidence="2" id="KW-1185">Reference proteome</keyword>
<evidence type="ECO:0000313" key="1">
    <source>
        <dbReference type="EMBL" id="KAK1149172.1"/>
    </source>
</evidence>
<protein>
    <submittedName>
        <fullName evidence="1">Uncharacterized protein</fullName>
    </submittedName>
</protein>
<dbReference type="Proteomes" id="UP001177260">
    <property type="component" value="Unassembled WGS sequence"/>
</dbReference>
<sequence>MPLDTAPSSFTTSDSSFSLQRPSRSPLRWVSRRLSRPKPPLNPSPSDNSEERVTESYAVYCRAFTGAQHESVHLNERQSFDFLPVGAYGFTQLAPPRSRTPPPRVLTPSLYRASTLVQEPPRRPWWKRILCGS</sequence>
<reference evidence="1 2" key="1">
    <citation type="journal article" date="2023" name="ACS Omega">
        <title>Identification of the Neoaspergillic Acid Biosynthesis Gene Cluster by Establishing an In Vitro CRISPR-Ribonucleoprotein Genetic System in Aspergillus melleus.</title>
        <authorList>
            <person name="Yuan B."/>
            <person name="Grau M.F."/>
            <person name="Murata R.M."/>
            <person name="Torok T."/>
            <person name="Venkateswaran K."/>
            <person name="Stajich J.E."/>
            <person name="Wang C.C.C."/>
        </authorList>
    </citation>
    <scope>NUCLEOTIDE SEQUENCE [LARGE SCALE GENOMIC DNA]</scope>
    <source>
        <strain evidence="1 2">IMV 1140</strain>
    </source>
</reference>
<organism evidence="1 2">
    <name type="scientific">Aspergillus melleus</name>
    <dbReference type="NCBI Taxonomy" id="138277"/>
    <lineage>
        <taxon>Eukaryota</taxon>
        <taxon>Fungi</taxon>
        <taxon>Dikarya</taxon>
        <taxon>Ascomycota</taxon>
        <taxon>Pezizomycotina</taxon>
        <taxon>Eurotiomycetes</taxon>
        <taxon>Eurotiomycetidae</taxon>
        <taxon>Eurotiales</taxon>
        <taxon>Aspergillaceae</taxon>
        <taxon>Aspergillus</taxon>
        <taxon>Aspergillus subgen. Circumdati</taxon>
    </lineage>
</organism>
<evidence type="ECO:0000313" key="2">
    <source>
        <dbReference type="Proteomes" id="UP001177260"/>
    </source>
</evidence>
<accession>A0ACC3BEX2</accession>